<gene>
    <name evidence="1" type="ORF">METZ01_LOCUS466845</name>
</gene>
<sequence>MSQNMSEMLKAWKKSCEKEDTGWTDKSRFYDMRKRPTGRARVTGHNLTPEGEALYAMREGWDQENAEPMDEA</sequence>
<reference evidence="1" key="1">
    <citation type="submission" date="2018-05" db="EMBL/GenBank/DDBJ databases">
        <authorList>
            <person name="Lanie J.A."/>
            <person name="Ng W.-L."/>
            <person name="Kazmierczak K.M."/>
            <person name="Andrzejewski T.M."/>
            <person name="Davidsen T.M."/>
            <person name="Wayne K.J."/>
            <person name="Tettelin H."/>
            <person name="Glass J.I."/>
            <person name="Rusch D."/>
            <person name="Podicherti R."/>
            <person name="Tsui H.-C.T."/>
            <person name="Winkler M.E."/>
        </authorList>
    </citation>
    <scope>NUCLEOTIDE SEQUENCE</scope>
</reference>
<evidence type="ECO:0000313" key="1">
    <source>
        <dbReference type="EMBL" id="SVE13991.1"/>
    </source>
</evidence>
<protein>
    <submittedName>
        <fullName evidence="1">Uncharacterized protein</fullName>
    </submittedName>
</protein>
<dbReference type="AlphaFoldDB" id="A0A383B278"/>
<organism evidence="1">
    <name type="scientific">marine metagenome</name>
    <dbReference type="NCBI Taxonomy" id="408172"/>
    <lineage>
        <taxon>unclassified sequences</taxon>
        <taxon>metagenomes</taxon>
        <taxon>ecological metagenomes</taxon>
    </lineage>
</organism>
<accession>A0A383B278</accession>
<dbReference type="EMBL" id="UINC01196815">
    <property type="protein sequence ID" value="SVE13991.1"/>
    <property type="molecule type" value="Genomic_DNA"/>
</dbReference>
<name>A0A383B278_9ZZZZ</name>
<proteinExistence type="predicted"/>